<evidence type="ECO:0000313" key="2">
    <source>
        <dbReference type="Proteomes" id="UP000192927"/>
    </source>
</evidence>
<proteinExistence type="predicted"/>
<organism evidence="1 2">
    <name type="scientific">Lasallia pustulata</name>
    <dbReference type="NCBI Taxonomy" id="136370"/>
    <lineage>
        <taxon>Eukaryota</taxon>
        <taxon>Fungi</taxon>
        <taxon>Dikarya</taxon>
        <taxon>Ascomycota</taxon>
        <taxon>Pezizomycotina</taxon>
        <taxon>Lecanoromycetes</taxon>
        <taxon>OSLEUM clade</taxon>
        <taxon>Umbilicariomycetidae</taxon>
        <taxon>Umbilicariales</taxon>
        <taxon>Umbilicariaceae</taxon>
        <taxon>Lasallia</taxon>
    </lineage>
</organism>
<evidence type="ECO:0000313" key="1">
    <source>
        <dbReference type="EMBL" id="SLM36883.1"/>
    </source>
</evidence>
<dbReference type="EMBL" id="FWEW01001372">
    <property type="protein sequence ID" value="SLM36883.1"/>
    <property type="molecule type" value="Genomic_DNA"/>
</dbReference>
<keyword evidence="2" id="KW-1185">Reference proteome</keyword>
<protein>
    <submittedName>
        <fullName evidence="1">Uncharacterized protein</fullName>
    </submittedName>
</protein>
<sequence>MSQANQDAQVESCPEAIEELAKLLFHHNLQQAYDIRLVHNHFNIDEGEAVVAFDGDGFNLSTVCKGDSLPLDLLQQYGIKPQPDGVLAATDFVISDDGEAMPYEFAYGRDINPPRLEKNFLAAWSSILRGKGLSGSLGLAVQEGSATGGHEMSDGDIRVNKLTFGGQAPNDQDYATTSWRVIDDGDGTVTSVVESFDMQQ</sequence>
<name>A0A1W5D166_9LECA</name>
<dbReference type="Proteomes" id="UP000192927">
    <property type="component" value="Unassembled WGS sequence"/>
</dbReference>
<accession>A0A1W5D166</accession>
<reference evidence="2" key="1">
    <citation type="submission" date="2017-03" db="EMBL/GenBank/DDBJ databases">
        <authorList>
            <person name="Sharma R."/>
            <person name="Thines M."/>
        </authorList>
    </citation>
    <scope>NUCLEOTIDE SEQUENCE [LARGE SCALE GENOMIC DNA]</scope>
</reference>
<dbReference type="AlphaFoldDB" id="A0A1W5D166"/>